<feature type="signal peptide" evidence="1">
    <location>
        <begin position="1"/>
        <end position="20"/>
    </location>
</feature>
<evidence type="ECO:0000313" key="3">
    <source>
        <dbReference type="Proteomes" id="UP000197138"/>
    </source>
</evidence>
<evidence type="ECO:0000256" key="1">
    <source>
        <dbReference type="SAM" id="SignalP"/>
    </source>
</evidence>
<feature type="chain" id="PRO_5012488142" evidence="1">
    <location>
        <begin position="21"/>
        <end position="85"/>
    </location>
</feature>
<name>A0A218XRY1_PUNGR</name>
<sequence>MGRFGQLWWLFGELLDVLNSQEYALRPYGGFGRNACVDFPEIKTKVRSVKKGQTGLGQKRRYWQSGKKRLSQRLPVVFCCKVGDS</sequence>
<dbReference type="AlphaFoldDB" id="A0A218XRY1"/>
<comment type="caution">
    <text evidence="2">The sequence shown here is derived from an EMBL/GenBank/DDBJ whole genome shotgun (WGS) entry which is preliminary data.</text>
</comment>
<dbReference type="EMBL" id="MTKT01000808">
    <property type="protein sequence ID" value="OWM87694.1"/>
    <property type="molecule type" value="Genomic_DNA"/>
</dbReference>
<keyword evidence="1" id="KW-0732">Signal</keyword>
<evidence type="ECO:0000313" key="2">
    <source>
        <dbReference type="EMBL" id="OWM87694.1"/>
    </source>
</evidence>
<dbReference type="Proteomes" id="UP000197138">
    <property type="component" value="Unassembled WGS sequence"/>
</dbReference>
<gene>
    <name evidence="2" type="ORF">CDL15_Pgr027298</name>
</gene>
<protein>
    <submittedName>
        <fullName evidence="2">Uncharacterized protein</fullName>
    </submittedName>
</protein>
<accession>A0A218XRY1</accession>
<proteinExistence type="predicted"/>
<reference evidence="3" key="1">
    <citation type="journal article" date="2017" name="Plant J.">
        <title>The pomegranate (Punica granatum L.) genome and the genomics of punicalagin biosynthesis.</title>
        <authorList>
            <person name="Qin G."/>
            <person name="Xu C."/>
            <person name="Ming R."/>
            <person name="Tang H."/>
            <person name="Guyot R."/>
            <person name="Kramer E.M."/>
            <person name="Hu Y."/>
            <person name="Yi X."/>
            <person name="Qi Y."/>
            <person name="Xu X."/>
            <person name="Gao Z."/>
            <person name="Pan H."/>
            <person name="Jian J."/>
            <person name="Tian Y."/>
            <person name="Yue Z."/>
            <person name="Xu Y."/>
        </authorList>
    </citation>
    <scope>NUCLEOTIDE SEQUENCE [LARGE SCALE GENOMIC DNA]</scope>
    <source>
        <strain evidence="3">cv. Dabenzi</strain>
    </source>
</reference>
<organism evidence="2 3">
    <name type="scientific">Punica granatum</name>
    <name type="common">Pomegranate</name>
    <dbReference type="NCBI Taxonomy" id="22663"/>
    <lineage>
        <taxon>Eukaryota</taxon>
        <taxon>Viridiplantae</taxon>
        <taxon>Streptophyta</taxon>
        <taxon>Embryophyta</taxon>
        <taxon>Tracheophyta</taxon>
        <taxon>Spermatophyta</taxon>
        <taxon>Magnoliopsida</taxon>
        <taxon>eudicotyledons</taxon>
        <taxon>Gunneridae</taxon>
        <taxon>Pentapetalae</taxon>
        <taxon>rosids</taxon>
        <taxon>malvids</taxon>
        <taxon>Myrtales</taxon>
        <taxon>Lythraceae</taxon>
        <taxon>Punica</taxon>
    </lineage>
</organism>